<dbReference type="EMBL" id="JAEUAX010000022">
    <property type="protein sequence ID" value="MBW9111976.1"/>
    <property type="molecule type" value="Genomic_DNA"/>
</dbReference>
<gene>
    <name evidence="3" type="ORF">JNB61_19600</name>
</gene>
<proteinExistence type="predicted"/>
<accession>A0ABS7I5U2</accession>
<comment type="caution">
    <text evidence="3">The sequence shown here is derived from an EMBL/GenBank/DDBJ whole genome shotgun (WGS) entry which is preliminary data.</text>
</comment>
<dbReference type="InterPro" id="IPR011008">
    <property type="entry name" value="Dimeric_a/b-barrel"/>
</dbReference>
<name>A0ABS7I5U2_9MICO</name>
<dbReference type="PROSITE" id="PS51502">
    <property type="entry name" value="S_R_A_B_BARREL"/>
    <property type="match status" value="1"/>
</dbReference>
<evidence type="ECO:0000313" key="4">
    <source>
        <dbReference type="Proteomes" id="UP000777440"/>
    </source>
</evidence>
<dbReference type="InterPro" id="IPR044662">
    <property type="entry name" value="HS1/DABB1-like"/>
</dbReference>
<dbReference type="Pfam" id="PF07876">
    <property type="entry name" value="Dabb"/>
    <property type="match status" value="1"/>
</dbReference>
<evidence type="ECO:0000313" key="3">
    <source>
        <dbReference type="EMBL" id="MBW9111976.1"/>
    </source>
</evidence>
<dbReference type="PANTHER" id="PTHR33178">
    <property type="match status" value="1"/>
</dbReference>
<dbReference type="InterPro" id="IPR013097">
    <property type="entry name" value="Dabb"/>
</dbReference>
<comment type="subunit">
    <text evidence="1">Homodimer.</text>
</comment>
<dbReference type="SUPFAM" id="SSF54909">
    <property type="entry name" value="Dimeric alpha+beta barrel"/>
    <property type="match status" value="1"/>
</dbReference>
<evidence type="ECO:0000256" key="1">
    <source>
        <dbReference type="ARBA" id="ARBA00011738"/>
    </source>
</evidence>
<dbReference type="Gene3D" id="3.30.70.100">
    <property type="match status" value="1"/>
</dbReference>
<sequence length="102" mass="11080">MTGILHIVLVTFATTATGDDRAAIREGLRCLGEAIPEIVSLEEGESISTEGLEDGFEYAFAMRFESASDRDEYLSHPMHQEFGGVLGGCVDRIAVFDLPTRA</sequence>
<reference evidence="3 4" key="1">
    <citation type="journal article" date="2021" name="MBio">
        <title>Poor Competitiveness of Bradyrhizobium in Pigeon Pea Root Colonization in Indian Soils.</title>
        <authorList>
            <person name="Chalasani D."/>
            <person name="Basu A."/>
            <person name="Pullabhotla S.V.S.R.N."/>
            <person name="Jorrin B."/>
            <person name="Neal A.L."/>
            <person name="Poole P.S."/>
            <person name="Podile A.R."/>
            <person name="Tkacz A."/>
        </authorList>
    </citation>
    <scope>NUCLEOTIDE SEQUENCE [LARGE SCALE GENOMIC DNA]</scope>
    <source>
        <strain evidence="3 4">HU12</strain>
    </source>
</reference>
<dbReference type="SMART" id="SM00886">
    <property type="entry name" value="Dabb"/>
    <property type="match status" value="1"/>
</dbReference>
<evidence type="ECO:0000259" key="2">
    <source>
        <dbReference type="PROSITE" id="PS51502"/>
    </source>
</evidence>
<protein>
    <submittedName>
        <fullName evidence="3">Dabb family protein</fullName>
    </submittedName>
</protein>
<organism evidence="3 4">
    <name type="scientific">Microbacterium ureisolvens</name>
    <dbReference type="NCBI Taxonomy" id="2781186"/>
    <lineage>
        <taxon>Bacteria</taxon>
        <taxon>Bacillati</taxon>
        <taxon>Actinomycetota</taxon>
        <taxon>Actinomycetes</taxon>
        <taxon>Micrococcales</taxon>
        <taxon>Microbacteriaceae</taxon>
        <taxon>Microbacterium</taxon>
    </lineage>
</organism>
<feature type="domain" description="Stress-response A/B barrel" evidence="2">
    <location>
        <begin position="4"/>
        <end position="98"/>
    </location>
</feature>
<keyword evidence="4" id="KW-1185">Reference proteome</keyword>
<dbReference type="RefSeq" id="WP_220292829.1">
    <property type="nucleotide sequence ID" value="NZ_JAEUAX010000022.1"/>
</dbReference>
<dbReference type="PANTHER" id="PTHR33178:SF10">
    <property type="entry name" value="STRESS-RESPONSE A_B BARREL DOMAIN-CONTAINING PROTEIN"/>
    <property type="match status" value="1"/>
</dbReference>
<dbReference type="Proteomes" id="UP000777440">
    <property type="component" value="Unassembled WGS sequence"/>
</dbReference>